<proteinExistence type="predicted"/>
<keyword evidence="1" id="KW-1133">Transmembrane helix</keyword>
<dbReference type="AlphaFoldDB" id="A0A127B9B6"/>
<protein>
    <submittedName>
        <fullName evidence="2">Uncharacterized protein</fullName>
    </submittedName>
</protein>
<dbReference type="EMBL" id="CP010835">
    <property type="protein sequence ID" value="AMM53226.1"/>
    <property type="molecule type" value="Genomic_DNA"/>
</dbReference>
<evidence type="ECO:0000313" key="2">
    <source>
        <dbReference type="EMBL" id="AMM53226.1"/>
    </source>
</evidence>
<keyword evidence="1" id="KW-0472">Membrane</keyword>
<evidence type="ECO:0000256" key="1">
    <source>
        <dbReference type="SAM" id="Phobius"/>
    </source>
</evidence>
<gene>
    <name evidence="2" type="ORF">TQ32_00980</name>
</gene>
<feature type="transmembrane region" description="Helical" evidence="1">
    <location>
        <begin position="51"/>
        <end position="72"/>
    </location>
</feature>
<evidence type="ECO:0000313" key="3">
    <source>
        <dbReference type="Proteomes" id="UP000070587"/>
    </source>
</evidence>
<accession>A0A127B9B6</accession>
<dbReference type="PATRIC" id="fig|1609559.3.peg.205"/>
<dbReference type="Proteomes" id="UP000070587">
    <property type="component" value="Chromosome"/>
</dbReference>
<dbReference type="STRING" id="1609559.TQ32_00980"/>
<name>A0A127B9B6_9EURY</name>
<organism evidence="2 3">
    <name type="scientific">Pyrococcus kukulkanii</name>
    <dbReference type="NCBI Taxonomy" id="1609559"/>
    <lineage>
        <taxon>Archaea</taxon>
        <taxon>Methanobacteriati</taxon>
        <taxon>Methanobacteriota</taxon>
        <taxon>Thermococci</taxon>
        <taxon>Thermococcales</taxon>
        <taxon>Thermococcaceae</taxon>
        <taxon>Pyrococcus</taxon>
    </lineage>
</organism>
<reference evidence="3" key="1">
    <citation type="submission" date="2015-02" db="EMBL/GenBank/DDBJ databases">
        <title>Pyrococcus kukulkanii sp. nov., a novel hyperthermophilic archaeon isolated from a deep-sea hydrothermal vent at the Guaymas Basin.</title>
        <authorList>
            <person name="Oger P.M."/>
            <person name="Callac N."/>
            <person name="Jebbar M."/>
            <person name="Godfroy A."/>
        </authorList>
    </citation>
    <scope>NUCLEOTIDE SEQUENCE [LARGE SCALE GENOMIC DNA]</scope>
    <source>
        <strain evidence="3">NCB100</strain>
    </source>
</reference>
<sequence>MRSETSLVLLGGIVGMYVAVAKSDVRLEGIIFNGLFAVAACEFIKLQLQSSWRFCGIAWMVALLYSGLAFAISKKHSLLIVKLNLREFGGKKVWPNGPSSVTVNKQTVTLTPTNMQEDLTVTITVNDELADYYFGHWGYTHRLLETPSYLIEVHLAGLTFPISDVITIVEDEKDWKDVAVGLAADFAGGAVVVVIAGTNPISLSFVATFLAGAATTEYVIKPLGTFIWDLWGNIAWGFSNPGAGENDNNSVAGG</sequence>
<keyword evidence="1" id="KW-0812">Transmembrane</keyword>
<reference evidence="2 3" key="2">
    <citation type="journal article" date="2016" name="Int. J. Syst. Evol. Microbiol.">
        <title>Pyrococcus kukulkanii sp. nov., a hyperthermophilic, piezophilic archaeon isolated from a deep-sea hydrothermal vent.</title>
        <authorList>
            <person name="Callac N."/>
            <person name="Oger P."/>
            <person name="Lesongeur F."/>
            <person name="Rattray J.E."/>
            <person name="Vannier P."/>
            <person name="Michoud G."/>
            <person name="Beauverger M."/>
            <person name="Gayet N."/>
            <person name="Rouxel O."/>
            <person name="Jebbar M."/>
            <person name="Godfroy A."/>
        </authorList>
    </citation>
    <scope>NUCLEOTIDE SEQUENCE [LARGE SCALE GENOMIC DNA]</scope>
    <source>
        <strain evidence="2 3">NCB100</strain>
    </source>
</reference>
<dbReference type="KEGG" id="pyc:TQ32_00980"/>